<keyword evidence="2" id="KW-1185">Reference proteome</keyword>
<organism evidence="1 2">
    <name type="scientific">Paenibacillus naphthalenovorans</name>
    <dbReference type="NCBI Taxonomy" id="162209"/>
    <lineage>
        <taxon>Bacteria</taxon>
        <taxon>Bacillati</taxon>
        <taxon>Bacillota</taxon>
        <taxon>Bacilli</taxon>
        <taxon>Bacillales</taxon>
        <taxon>Paenibacillaceae</taxon>
        <taxon>Paenibacillus</taxon>
    </lineage>
</organism>
<dbReference type="STRING" id="162209.IJ22_51350"/>
<dbReference type="RefSeq" id="WP_054818421.1">
    <property type="nucleotide sequence ID" value="NZ_CP013652.1"/>
</dbReference>
<evidence type="ECO:0000313" key="1">
    <source>
        <dbReference type="EMBL" id="ALS25394.1"/>
    </source>
</evidence>
<reference evidence="1 2" key="2">
    <citation type="journal article" date="2016" name="Genome Announc.">
        <title>Complete Genome Sequences of Two Interactive Moderate Thermophiles, Paenibacillus napthalenovorans 32O-Y and Paenibacillus sp. 32O-W.</title>
        <authorList>
            <person name="Butler R.R.III."/>
            <person name="Wang J."/>
            <person name="Stark B.C."/>
            <person name="Pombert J.F."/>
        </authorList>
    </citation>
    <scope>NUCLEOTIDE SEQUENCE [LARGE SCALE GENOMIC DNA]</scope>
    <source>
        <strain evidence="1 2">32O-Y</strain>
    </source>
</reference>
<dbReference type="KEGG" id="pnp:IJ22_51350"/>
<dbReference type="AlphaFoldDB" id="A0A0U2L5S9"/>
<gene>
    <name evidence="1" type="ORF">IJ22_51350</name>
</gene>
<protein>
    <submittedName>
        <fullName evidence="1">Uncharacterized protein</fullName>
    </submittedName>
</protein>
<name>A0A0U2L5S9_9BACL</name>
<accession>A0A0U2L5S9</accession>
<dbReference type="EMBL" id="CP013652">
    <property type="protein sequence ID" value="ALS25394.1"/>
    <property type="molecule type" value="Genomic_DNA"/>
</dbReference>
<reference evidence="2" key="1">
    <citation type="submission" date="2015-12" db="EMBL/GenBank/DDBJ databases">
        <title>Complete genome sequences of two moderately thermophilic Paenibacillus species.</title>
        <authorList>
            <person name="Butler R.III."/>
            <person name="Wang J."/>
            <person name="Stark B.C."/>
            <person name="Pombert J.-F."/>
        </authorList>
    </citation>
    <scope>NUCLEOTIDE SEQUENCE [LARGE SCALE GENOMIC DNA]</scope>
    <source>
        <strain evidence="2">32O-Y</strain>
    </source>
</reference>
<sequence>MYRLPNGEEIFIIDGHIALWDGSKENRLNIQGEQFSEEEKPWGKMRQDCTISTLKAATANWRW</sequence>
<proteinExistence type="predicted"/>
<dbReference type="PATRIC" id="fig|162209.4.peg.5429"/>
<evidence type="ECO:0000313" key="2">
    <source>
        <dbReference type="Proteomes" id="UP000061660"/>
    </source>
</evidence>
<dbReference type="Proteomes" id="UP000061660">
    <property type="component" value="Chromosome"/>
</dbReference>